<organism evidence="1 2">
    <name type="scientific">Drouetiella hepatica Uher 2000/2452</name>
    <dbReference type="NCBI Taxonomy" id="904376"/>
    <lineage>
        <taxon>Bacteria</taxon>
        <taxon>Bacillati</taxon>
        <taxon>Cyanobacteriota</taxon>
        <taxon>Cyanophyceae</taxon>
        <taxon>Oculatellales</taxon>
        <taxon>Oculatellaceae</taxon>
        <taxon>Drouetiella</taxon>
    </lineage>
</organism>
<name>A0A951QHJ4_9CYAN</name>
<proteinExistence type="predicted"/>
<gene>
    <name evidence="1" type="ORF">KME15_24840</name>
</gene>
<comment type="caution">
    <text evidence="1">The sequence shown here is derived from an EMBL/GenBank/DDBJ whole genome shotgun (WGS) entry which is preliminary data.</text>
</comment>
<accession>A0A951QHJ4</accession>
<reference evidence="1" key="2">
    <citation type="journal article" date="2022" name="Microbiol. Resour. Announc.">
        <title>Metagenome Sequencing to Explore Phylogenomics of Terrestrial Cyanobacteria.</title>
        <authorList>
            <person name="Ward R.D."/>
            <person name="Stajich J.E."/>
            <person name="Johansen J.R."/>
            <person name="Huntemann M."/>
            <person name="Clum A."/>
            <person name="Foster B."/>
            <person name="Foster B."/>
            <person name="Roux S."/>
            <person name="Palaniappan K."/>
            <person name="Varghese N."/>
            <person name="Mukherjee S."/>
            <person name="Reddy T.B.K."/>
            <person name="Daum C."/>
            <person name="Copeland A."/>
            <person name="Chen I.A."/>
            <person name="Ivanova N.N."/>
            <person name="Kyrpides N.C."/>
            <person name="Shapiro N."/>
            <person name="Eloe-Fadrosh E.A."/>
            <person name="Pietrasiak N."/>
        </authorList>
    </citation>
    <scope>NUCLEOTIDE SEQUENCE</scope>
    <source>
        <strain evidence="1">UHER 2000/2452</strain>
    </source>
</reference>
<reference evidence="1" key="1">
    <citation type="submission" date="2021-05" db="EMBL/GenBank/DDBJ databases">
        <authorList>
            <person name="Pietrasiak N."/>
            <person name="Ward R."/>
            <person name="Stajich J.E."/>
            <person name="Kurbessoian T."/>
        </authorList>
    </citation>
    <scope>NUCLEOTIDE SEQUENCE</scope>
    <source>
        <strain evidence="1">UHER 2000/2452</strain>
    </source>
</reference>
<dbReference type="AlphaFoldDB" id="A0A951QHJ4"/>
<dbReference type="EMBL" id="JAHHHD010000049">
    <property type="protein sequence ID" value="MBW4661905.1"/>
    <property type="molecule type" value="Genomic_DNA"/>
</dbReference>
<dbReference type="Proteomes" id="UP000757435">
    <property type="component" value="Unassembled WGS sequence"/>
</dbReference>
<sequence length="56" mass="6750">MDAVIPLRQRDEQILTELFRQEGIEAIEEDIACNLLCRHPEPCWEDDPFEFLREYL</sequence>
<protein>
    <submittedName>
        <fullName evidence="1">Uncharacterized protein</fullName>
    </submittedName>
</protein>
<evidence type="ECO:0000313" key="2">
    <source>
        <dbReference type="Proteomes" id="UP000757435"/>
    </source>
</evidence>
<evidence type="ECO:0000313" key="1">
    <source>
        <dbReference type="EMBL" id="MBW4661905.1"/>
    </source>
</evidence>